<evidence type="ECO:0000259" key="7">
    <source>
        <dbReference type="Pfam" id="PF01266"/>
    </source>
</evidence>
<dbReference type="PROSITE" id="PS00677">
    <property type="entry name" value="DAO"/>
    <property type="match status" value="1"/>
</dbReference>
<organism evidence="8">
    <name type="scientific">Cyberlindnera fabianii</name>
    <name type="common">Yeast</name>
    <name type="synonym">Hansenula fabianii</name>
    <dbReference type="NCBI Taxonomy" id="36022"/>
    <lineage>
        <taxon>Eukaryota</taxon>
        <taxon>Fungi</taxon>
        <taxon>Dikarya</taxon>
        <taxon>Ascomycota</taxon>
        <taxon>Saccharomycotina</taxon>
        <taxon>Saccharomycetes</taxon>
        <taxon>Phaffomycetales</taxon>
        <taxon>Phaffomycetaceae</taxon>
        <taxon>Cyberlindnera</taxon>
    </lineage>
</organism>
<evidence type="ECO:0000256" key="3">
    <source>
        <dbReference type="ARBA" id="ARBA00022630"/>
    </source>
</evidence>
<dbReference type="GO" id="GO:0019478">
    <property type="term" value="P:D-amino acid catabolic process"/>
    <property type="evidence" value="ECO:0007669"/>
    <property type="project" value="TreeGrafter"/>
</dbReference>
<feature type="binding site" evidence="6">
    <location>
        <position position="231"/>
    </location>
    <ligand>
        <name>D-dopa</name>
        <dbReference type="ChEBI" id="CHEBI:149689"/>
    </ligand>
</feature>
<dbReference type="PhylomeDB" id="A0A061BC93"/>
<dbReference type="InterPro" id="IPR006181">
    <property type="entry name" value="D-amino_acid_oxidase_CS"/>
</dbReference>
<name>A0A061BC93_CYBFA</name>
<proteinExistence type="inferred from homology"/>
<protein>
    <submittedName>
        <fullName evidence="8">CYFA0S33e00562g1_1</fullName>
    </submittedName>
</protein>
<evidence type="ECO:0000313" key="8">
    <source>
        <dbReference type="EMBL" id="CDR47570.1"/>
    </source>
</evidence>
<dbReference type="GO" id="GO:0005737">
    <property type="term" value="C:cytoplasm"/>
    <property type="evidence" value="ECO:0007669"/>
    <property type="project" value="TreeGrafter"/>
</dbReference>
<dbReference type="GO" id="GO:0071949">
    <property type="term" value="F:FAD binding"/>
    <property type="evidence" value="ECO:0007669"/>
    <property type="project" value="InterPro"/>
</dbReference>
<dbReference type="PANTHER" id="PTHR11530">
    <property type="entry name" value="D-AMINO ACID OXIDASE"/>
    <property type="match status" value="1"/>
</dbReference>
<dbReference type="PIRSF" id="PIRSF000189">
    <property type="entry name" value="D-aa_oxidase"/>
    <property type="match status" value="1"/>
</dbReference>
<comment type="cofactor">
    <cofactor evidence="1 6">
        <name>FAD</name>
        <dbReference type="ChEBI" id="CHEBI:57692"/>
    </cofactor>
</comment>
<feature type="domain" description="FAD dependent oxidoreductase" evidence="7">
    <location>
        <begin position="6"/>
        <end position="336"/>
    </location>
</feature>
<evidence type="ECO:0000256" key="6">
    <source>
        <dbReference type="PIRSR" id="PIRSR000189-1"/>
    </source>
</evidence>
<dbReference type="PANTHER" id="PTHR11530:SF11">
    <property type="entry name" value="D-ASPARTATE OXIDASE"/>
    <property type="match status" value="1"/>
</dbReference>
<evidence type="ECO:0000256" key="5">
    <source>
        <dbReference type="ARBA" id="ARBA00023002"/>
    </source>
</evidence>
<dbReference type="InterPro" id="IPR023209">
    <property type="entry name" value="DAO"/>
</dbReference>
<dbReference type="GO" id="GO:0003884">
    <property type="term" value="F:D-amino-acid oxidase activity"/>
    <property type="evidence" value="ECO:0007669"/>
    <property type="project" value="InterPro"/>
</dbReference>
<dbReference type="Pfam" id="PF01266">
    <property type="entry name" value="DAO"/>
    <property type="match status" value="1"/>
</dbReference>
<dbReference type="Gene3D" id="3.30.9.10">
    <property type="entry name" value="D-Amino Acid Oxidase, subunit A, domain 2"/>
    <property type="match status" value="1"/>
</dbReference>
<dbReference type="OrthoDB" id="2015447at2759"/>
<reference evidence="8" key="1">
    <citation type="journal article" date="2014" name="Genome Announc.">
        <title>Genome sequence of the yeast Cyberlindnera fabianii (Hansenula fabianii).</title>
        <authorList>
            <person name="Freel K.C."/>
            <person name="Sarilar V."/>
            <person name="Neuveglise C."/>
            <person name="Devillers H."/>
            <person name="Friedrich A."/>
            <person name="Schacherer J."/>
        </authorList>
    </citation>
    <scope>NUCLEOTIDE SEQUENCE</scope>
    <source>
        <strain evidence="8">YJS4271</strain>
    </source>
</reference>
<dbReference type="SUPFAM" id="SSF51971">
    <property type="entry name" value="Nucleotide-binding domain"/>
    <property type="match status" value="1"/>
</dbReference>
<keyword evidence="3" id="KW-0285">Flavoprotein</keyword>
<keyword evidence="4 6" id="KW-0274">FAD</keyword>
<comment type="similarity">
    <text evidence="2">Belongs to the DAMOX/DASOX family.</text>
</comment>
<dbReference type="VEuPathDB" id="FungiDB:BON22_5482"/>
<dbReference type="Gene3D" id="3.40.50.720">
    <property type="entry name" value="NAD(P)-binding Rossmann-like Domain"/>
    <property type="match status" value="1"/>
</dbReference>
<dbReference type="AlphaFoldDB" id="A0A061BC93"/>
<evidence type="ECO:0000256" key="2">
    <source>
        <dbReference type="ARBA" id="ARBA00006730"/>
    </source>
</evidence>
<feature type="binding site" evidence="6">
    <location>
        <begin position="49"/>
        <end position="50"/>
    </location>
    <ligand>
        <name>FAD</name>
        <dbReference type="ChEBI" id="CHEBI:57692"/>
    </ligand>
</feature>
<feature type="binding site" evidence="6">
    <location>
        <position position="320"/>
    </location>
    <ligand>
        <name>D-dopa</name>
        <dbReference type="ChEBI" id="CHEBI:149689"/>
    </ligand>
</feature>
<gene>
    <name evidence="8" type="ORF">CYFA0S_33e00562g</name>
</gene>
<sequence length="346" mass="38347">MPENQYVIIGAGIVGLYTTYELITNLGADPKTIHVVAEYLPGDQSINYTSPWAGGNFSGISPSDPDSLAFDKFTYINLPKIQKLLGGPECGLDYKPSTELWESDPPAEKVASLKTYMKDYRVLPKSELPEGVKFGTKSTVWNFNCPIFLANLQKYLESIGVTFERRVITHISQAYLFSSTKYVFNCSGIGARFLGGVQDANVYPTRGQVVVARAPHIQENMMRWGEGYATYIIPRPHSNGELVLGGFLGKDDWTGDTFKEQTDDIIKRTTELLPEILDKPLVISRVAAGLRPSRHGGVRIELEEIQAEGKVLIHNYGASGYGYQSGLGMAHKAVELLKAYKRKNKL</sequence>
<accession>A0A061BC93</accession>
<dbReference type="SUPFAM" id="SSF54373">
    <property type="entry name" value="FAD-linked reductases, C-terminal domain"/>
    <property type="match status" value="1"/>
</dbReference>
<feature type="binding site" evidence="6">
    <location>
        <position position="291"/>
    </location>
    <ligand>
        <name>D-dopa</name>
        <dbReference type="ChEBI" id="CHEBI:149689"/>
    </ligand>
</feature>
<keyword evidence="5" id="KW-0560">Oxidoreductase</keyword>
<dbReference type="EMBL" id="LK052918">
    <property type="protein sequence ID" value="CDR47570.1"/>
    <property type="molecule type" value="Genomic_DNA"/>
</dbReference>
<evidence type="ECO:0000256" key="1">
    <source>
        <dbReference type="ARBA" id="ARBA00001974"/>
    </source>
</evidence>
<evidence type="ECO:0000256" key="4">
    <source>
        <dbReference type="ARBA" id="ARBA00022827"/>
    </source>
</evidence>
<dbReference type="InterPro" id="IPR006076">
    <property type="entry name" value="FAD-dep_OxRdtase"/>
</dbReference>